<reference evidence="1 2" key="1">
    <citation type="submission" date="2015-09" db="EMBL/GenBank/DDBJ databases">
        <title>Draft genome of the scarab beetle Oryctes borbonicus.</title>
        <authorList>
            <person name="Meyer J.M."/>
            <person name="Markov G.V."/>
            <person name="Baskaran P."/>
            <person name="Herrmann M."/>
            <person name="Sommer R.J."/>
            <person name="Roedelsperger C."/>
        </authorList>
    </citation>
    <scope>NUCLEOTIDE SEQUENCE [LARGE SCALE GENOMIC DNA]</scope>
    <source>
        <strain evidence="1">OB123</strain>
        <tissue evidence="1">Whole animal</tissue>
    </source>
</reference>
<protein>
    <submittedName>
        <fullName evidence="1">Hemolymph juvenile hormone-binding protein</fullName>
    </submittedName>
</protein>
<evidence type="ECO:0000313" key="2">
    <source>
        <dbReference type="Proteomes" id="UP000051574"/>
    </source>
</evidence>
<dbReference type="Gene3D" id="3.15.10.30">
    <property type="entry name" value="Haemolymph juvenile hormone binding protein"/>
    <property type="match status" value="1"/>
</dbReference>
<feature type="non-terminal residue" evidence="1">
    <location>
        <position position="1"/>
    </location>
</feature>
<name>A0A0T6BBT4_9SCAR</name>
<organism evidence="1 2">
    <name type="scientific">Oryctes borbonicus</name>
    <dbReference type="NCBI Taxonomy" id="1629725"/>
    <lineage>
        <taxon>Eukaryota</taxon>
        <taxon>Metazoa</taxon>
        <taxon>Ecdysozoa</taxon>
        <taxon>Arthropoda</taxon>
        <taxon>Hexapoda</taxon>
        <taxon>Insecta</taxon>
        <taxon>Pterygota</taxon>
        <taxon>Neoptera</taxon>
        <taxon>Endopterygota</taxon>
        <taxon>Coleoptera</taxon>
        <taxon>Polyphaga</taxon>
        <taxon>Scarabaeiformia</taxon>
        <taxon>Scarabaeidae</taxon>
        <taxon>Dynastinae</taxon>
        <taxon>Oryctes</taxon>
    </lineage>
</organism>
<accession>A0A0T6BBT4</accession>
<dbReference type="Proteomes" id="UP000051574">
    <property type="component" value="Unassembled WGS sequence"/>
</dbReference>
<comment type="caution">
    <text evidence="1">The sequence shown here is derived from an EMBL/GenBank/DDBJ whole genome shotgun (WGS) entry which is preliminary data.</text>
</comment>
<gene>
    <name evidence="1" type="ORF">AMK59_1925</name>
</gene>
<dbReference type="InterPro" id="IPR038606">
    <property type="entry name" value="To_sf"/>
</dbReference>
<dbReference type="EMBL" id="LJIG01002153">
    <property type="protein sequence ID" value="KRT84787.1"/>
    <property type="molecule type" value="Genomic_DNA"/>
</dbReference>
<dbReference type="Pfam" id="PF06585">
    <property type="entry name" value="JHBP"/>
    <property type="match status" value="1"/>
</dbReference>
<sequence length="130" mass="14142">LDLANQKAGFVGIADTITILATYSIENGKIQSRPVSGSGAFNMTLAGIILDFRCGATAEVRDGLQYLQISDPTVDTKIERAYYKFENLQSPSGKVSINKCNFNIIRTRHVVIAIFQVTVLTSMLIRTGVG</sequence>
<proteinExistence type="predicted"/>
<keyword evidence="2" id="KW-1185">Reference proteome</keyword>
<evidence type="ECO:0000313" key="1">
    <source>
        <dbReference type="EMBL" id="KRT84787.1"/>
    </source>
</evidence>
<dbReference type="AlphaFoldDB" id="A0A0T6BBT4"/>
<dbReference type="InterPro" id="IPR010562">
    <property type="entry name" value="Haemolymph_juvenile_hormone-bd"/>
</dbReference>